<comment type="subcellular location">
    <subcellularLocation>
        <location evidence="1">Membrane</location>
        <topology evidence="1">Multi-pass membrane protein</topology>
    </subcellularLocation>
</comment>
<keyword evidence="3 6" id="KW-0812">Transmembrane</keyword>
<sequence length="474" mass="51827">MADIKGTGSRVEEPTLVPLLDHTSSNVDLVSKTSDQQDFDLSFRHRFLIESKKLWHIVGPAIFSRIASYSMFVITQAFAGHLGDLELAAISIATSVIVGFDFGLLLGMASALETLCGQAYGAKNYRMLGVYLQRSWIVLFLCCILLLPLYIFASPVLKLLGQPADISELSGKVSMSLIPLHFSLCFQFPLQRFLQSQLKTLQLGLVGTVVTLNFSWWLIVIGLFCFSVFGGCPETWGGFSMEAFTGLWSFVKLSAASGVMLCLENWYYRILIVMTGNLENAKIAVDALSICMSINGFELMIPLGFFAGTGVRVANELGAGNGKGARFATIVAVTTSAVIGLFFWLLIMLFHNELALIFTNSEPVLHAVSKLSLLLAFTILLNSIQPVLSGVAVGSGWQSYVAYINLGCYYLIGVPMGLAMGWLFHLGVMGIWAGMIFGGTAFQTVVLAIITSRCDWEKEAQRASMHIKKWAVVH</sequence>
<dbReference type="GO" id="GO:0016020">
    <property type="term" value="C:membrane"/>
    <property type="evidence" value="ECO:0007669"/>
    <property type="project" value="UniProtKB-SubCell"/>
</dbReference>
<gene>
    <name evidence="7" type="ORF">LVIROSA_LOCUS16094</name>
</gene>
<feature type="transmembrane region" description="Helical" evidence="6">
    <location>
        <begin position="371"/>
        <end position="393"/>
    </location>
</feature>
<evidence type="ECO:0000256" key="4">
    <source>
        <dbReference type="ARBA" id="ARBA00022989"/>
    </source>
</evidence>
<feature type="transmembrane region" description="Helical" evidence="6">
    <location>
        <begin position="54"/>
        <end position="75"/>
    </location>
</feature>
<feature type="transmembrane region" description="Helical" evidence="6">
    <location>
        <begin position="203"/>
        <end position="229"/>
    </location>
</feature>
<dbReference type="PANTHER" id="PTHR11206">
    <property type="entry name" value="MULTIDRUG RESISTANCE PROTEIN"/>
    <property type="match status" value="1"/>
</dbReference>
<reference evidence="7 8" key="1">
    <citation type="submission" date="2022-01" db="EMBL/GenBank/DDBJ databases">
        <authorList>
            <person name="Xiong W."/>
            <person name="Schranz E."/>
        </authorList>
    </citation>
    <scope>NUCLEOTIDE SEQUENCE [LARGE SCALE GENOMIC DNA]</scope>
</reference>
<name>A0AAU9MRP8_9ASTR</name>
<dbReference type="Proteomes" id="UP001157418">
    <property type="component" value="Unassembled WGS sequence"/>
</dbReference>
<dbReference type="GO" id="GO:0042910">
    <property type="term" value="F:xenobiotic transmembrane transporter activity"/>
    <property type="evidence" value="ECO:0007669"/>
    <property type="project" value="InterPro"/>
</dbReference>
<evidence type="ECO:0000313" key="8">
    <source>
        <dbReference type="Proteomes" id="UP001157418"/>
    </source>
</evidence>
<feature type="transmembrane region" description="Helical" evidence="6">
    <location>
        <begin position="136"/>
        <end position="153"/>
    </location>
</feature>
<keyword evidence="8" id="KW-1185">Reference proteome</keyword>
<dbReference type="CDD" id="cd13132">
    <property type="entry name" value="MATE_eukaryotic"/>
    <property type="match status" value="1"/>
</dbReference>
<dbReference type="GO" id="GO:1990961">
    <property type="term" value="P:xenobiotic detoxification by transmembrane export across the plasma membrane"/>
    <property type="evidence" value="ECO:0007669"/>
    <property type="project" value="InterPro"/>
</dbReference>
<keyword evidence="4 6" id="KW-1133">Transmembrane helix</keyword>
<accession>A0AAU9MRP8</accession>
<comment type="similarity">
    <text evidence="2 6">Belongs to the multi antimicrobial extrusion (MATE) (TC 2.A.66.1) family.</text>
</comment>
<feature type="transmembrane region" description="Helical" evidence="6">
    <location>
        <begin position="327"/>
        <end position="351"/>
    </location>
</feature>
<feature type="transmembrane region" description="Helical" evidence="6">
    <location>
        <begin position="249"/>
        <end position="268"/>
    </location>
</feature>
<dbReference type="Pfam" id="PF01554">
    <property type="entry name" value="MatE"/>
    <property type="match status" value="2"/>
</dbReference>
<evidence type="ECO:0000313" key="7">
    <source>
        <dbReference type="EMBL" id="CAH1429222.1"/>
    </source>
</evidence>
<dbReference type="GO" id="GO:0015297">
    <property type="term" value="F:antiporter activity"/>
    <property type="evidence" value="ECO:0007669"/>
    <property type="project" value="InterPro"/>
</dbReference>
<organism evidence="7 8">
    <name type="scientific">Lactuca virosa</name>
    <dbReference type="NCBI Taxonomy" id="75947"/>
    <lineage>
        <taxon>Eukaryota</taxon>
        <taxon>Viridiplantae</taxon>
        <taxon>Streptophyta</taxon>
        <taxon>Embryophyta</taxon>
        <taxon>Tracheophyta</taxon>
        <taxon>Spermatophyta</taxon>
        <taxon>Magnoliopsida</taxon>
        <taxon>eudicotyledons</taxon>
        <taxon>Gunneridae</taxon>
        <taxon>Pentapetalae</taxon>
        <taxon>asterids</taxon>
        <taxon>campanulids</taxon>
        <taxon>Asterales</taxon>
        <taxon>Asteraceae</taxon>
        <taxon>Cichorioideae</taxon>
        <taxon>Cichorieae</taxon>
        <taxon>Lactucinae</taxon>
        <taxon>Lactuca</taxon>
    </lineage>
</organism>
<dbReference type="InterPro" id="IPR045069">
    <property type="entry name" value="MATE_euk"/>
</dbReference>
<dbReference type="InterPro" id="IPR002528">
    <property type="entry name" value="MATE_fam"/>
</dbReference>
<evidence type="ECO:0000256" key="1">
    <source>
        <dbReference type="ARBA" id="ARBA00004141"/>
    </source>
</evidence>
<dbReference type="EMBL" id="CAKMRJ010002574">
    <property type="protein sequence ID" value="CAH1429222.1"/>
    <property type="molecule type" value="Genomic_DNA"/>
</dbReference>
<evidence type="ECO:0000256" key="5">
    <source>
        <dbReference type="ARBA" id="ARBA00023136"/>
    </source>
</evidence>
<dbReference type="AlphaFoldDB" id="A0AAU9MRP8"/>
<proteinExistence type="inferred from homology"/>
<evidence type="ECO:0000256" key="3">
    <source>
        <dbReference type="ARBA" id="ARBA00022692"/>
    </source>
</evidence>
<protein>
    <recommendedName>
        <fullName evidence="6">Protein DETOXIFICATION</fullName>
    </recommendedName>
    <alternativeName>
        <fullName evidence="6">Multidrug and toxic compound extrusion protein</fullName>
    </alternativeName>
</protein>
<feature type="transmembrane region" description="Helical" evidence="6">
    <location>
        <begin position="400"/>
        <end position="424"/>
    </location>
</feature>
<evidence type="ECO:0000256" key="6">
    <source>
        <dbReference type="RuleBase" id="RU004914"/>
    </source>
</evidence>
<evidence type="ECO:0000256" key="2">
    <source>
        <dbReference type="ARBA" id="ARBA00010199"/>
    </source>
</evidence>
<feature type="transmembrane region" description="Helical" evidence="6">
    <location>
        <begin position="87"/>
        <end position="115"/>
    </location>
</feature>
<keyword evidence="5 6" id="KW-0472">Membrane</keyword>
<feature type="transmembrane region" description="Helical" evidence="6">
    <location>
        <begin position="173"/>
        <end position="191"/>
    </location>
</feature>
<feature type="transmembrane region" description="Helical" evidence="6">
    <location>
        <begin position="430"/>
        <end position="450"/>
    </location>
</feature>
<comment type="caution">
    <text evidence="7">The sequence shown here is derived from an EMBL/GenBank/DDBJ whole genome shotgun (WGS) entry which is preliminary data.</text>
</comment>